<name>A0A0K2VHK2_LEPSM</name>
<sequence>MFSVIIIVINPIEFCRDTFTAHLQTGCAGR</sequence>
<dbReference type="AlphaFoldDB" id="A0A0K2VHK2"/>
<protein>
    <submittedName>
        <fullName evidence="1">Uncharacterized protein</fullName>
    </submittedName>
</protein>
<evidence type="ECO:0000313" key="1">
    <source>
        <dbReference type="EMBL" id="CDW49904.1"/>
    </source>
</evidence>
<reference evidence="1" key="1">
    <citation type="submission" date="2014-05" db="EMBL/GenBank/DDBJ databases">
        <authorList>
            <person name="Chronopoulou M."/>
        </authorList>
    </citation>
    <scope>NUCLEOTIDE SEQUENCE</scope>
    <source>
        <tissue evidence="1">Whole organism</tissue>
    </source>
</reference>
<proteinExistence type="predicted"/>
<accession>A0A0K2VHK2</accession>
<dbReference type="EMBL" id="HACA01032543">
    <property type="protein sequence ID" value="CDW49904.1"/>
    <property type="molecule type" value="Transcribed_RNA"/>
</dbReference>
<organism evidence="1">
    <name type="scientific">Lepeophtheirus salmonis</name>
    <name type="common">Salmon louse</name>
    <name type="synonym">Caligus salmonis</name>
    <dbReference type="NCBI Taxonomy" id="72036"/>
    <lineage>
        <taxon>Eukaryota</taxon>
        <taxon>Metazoa</taxon>
        <taxon>Ecdysozoa</taxon>
        <taxon>Arthropoda</taxon>
        <taxon>Crustacea</taxon>
        <taxon>Multicrustacea</taxon>
        <taxon>Hexanauplia</taxon>
        <taxon>Copepoda</taxon>
        <taxon>Siphonostomatoida</taxon>
        <taxon>Caligidae</taxon>
        <taxon>Lepeophtheirus</taxon>
    </lineage>
</organism>